<evidence type="ECO:0000313" key="2">
    <source>
        <dbReference type="WBParaSite" id="ALUE_0001449901-mRNA-1"/>
    </source>
</evidence>
<accession>A0A0M3IAB6</accession>
<proteinExistence type="predicted"/>
<name>A0A0M3IAB6_ASCLU</name>
<evidence type="ECO:0000313" key="1">
    <source>
        <dbReference type="Proteomes" id="UP000036681"/>
    </source>
</evidence>
<reference evidence="2" key="1">
    <citation type="submission" date="2017-02" db="UniProtKB">
        <authorList>
            <consortium name="WormBaseParasite"/>
        </authorList>
    </citation>
    <scope>IDENTIFICATION</scope>
</reference>
<dbReference type="AlphaFoldDB" id="A0A0M3IAB6"/>
<keyword evidence="1" id="KW-1185">Reference proteome</keyword>
<dbReference type="WBParaSite" id="ALUE_0001449901-mRNA-1">
    <property type="protein sequence ID" value="ALUE_0001449901-mRNA-1"/>
    <property type="gene ID" value="ALUE_0001449901"/>
</dbReference>
<sequence length="74" mass="8574">MYFYKLLGLKYELVNSVREPMSVPSLNERSHFNTTMRLCFQNFASGDLDLGEEPDRGCKSSLEKENMEATLEVY</sequence>
<organism evidence="1 2">
    <name type="scientific">Ascaris lumbricoides</name>
    <name type="common">Giant roundworm</name>
    <dbReference type="NCBI Taxonomy" id="6252"/>
    <lineage>
        <taxon>Eukaryota</taxon>
        <taxon>Metazoa</taxon>
        <taxon>Ecdysozoa</taxon>
        <taxon>Nematoda</taxon>
        <taxon>Chromadorea</taxon>
        <taxon>Rhabditida</taxon>
        <taxon>Spirurina</taxon>
        <taxon>Ascaridomorpha</taxon>
        <taxon>Ascaridoidea</taxon>
        <taxon>Ascarididae</taxon>
        <taxon>Ascaris</taxon>
    </lineage>
</organism>
<protein>
    <submittedName>
        <fullName evidence="2">Ubiquitinyl hydrolase 1</fullName>
    </submittedName>
</protein>
<dbReference type="Proteomes" id="UP000036681">
    <property type="component" value="Unplaced"/>
</dbReference>